<reference evidence="2 3" key="1">
    <citation type="submission" date="2019-02" db="EMBL/GenBank/DDBJ databases">
        <title>Deep-cultivation of Planctomycetes and their phenomic and genomic characterization uncovers novel biology.</title>
        <authorList>
            <person name="Wiegand S."/>
            <person name="Jogler M."/>
            <person name="Boedeker C."/>
            <person name="Pinto D."/>
            <person name="Vollmers J."/>
            <person name="Rivas-Marin E."/>
            <person name="Kohn T."/>
            <person name="Peeters S.H."/>
            <person name="Heuer A."/>
            <person name="Rast P."/>
            <person name="Oberbeckmann S."/>
            <person name="Bunk B."/>
            <person name="Jeske O."/>
            <person name="Meyerdierks A."/>
            <person name="Storesund J.E."/>
            <person name="Kallscheuer N."/>
            <person name="Luecker S."/>
            <person name="Lage O.M."/>
            <person name="Pohl T."/>
            <person name="Merkel B.J."/>
            <person name="Hornburger P."/>
            <person name="Mueller R.-W."/>
            <person name="Bruemmer F."/>
            <person name="Labrenz M."/>
            <person name="Spormann A.M."/>
            <person name="Op den Camp H."/>
            <person name="Overmann J."/>
            <person name="Amann R."/>
            <person name="Jetten M.S.M."/>
            <person name="Mascher T."/>
            <person name="Medema M.H."/>
            <person name="Devos D.P."/>
            <person name="Kaster A.-K."/>
            <person name="Ovreas L."/>
            <person name="Rohde M."/>
            <person name="Galperin M.Y."/>
            <person name="Jogler C."/>
        </authorList>
    </citation>
    <scope>NUCLEOTIDE SEQUENCE [LARGE SCALE GENOMIC DNA]</scope>
    <source>
        <strain evidence="2 3">Mal33</strain>
    </source>
</reference>
<dbReference type="SUPFAM" id="SSF53448">
    <property type="entry name" value="Nucleotide-diphospho-sugar transferases"/>
    <property type="match status" value="1"/>
</dbReference>
<dbReference type="PANTHER" id="PTHR43685:SF3">
    <property type="entry name" value="SLR2126 PROTEIN"/>
    <property type="match status" value="1"/>
</dbReference>
<proteinExistence type="predicted"/>
<name>A0A518IU35_9BACT</name>
<protein>
    <submittedName>
        <fullName evidence="2">GalNAc(5)-diNAcBac-PP-undecaprenol beta-1,3-glucosyltransferase</fullName>
        <ecNumber evidence="2">2.4.1.293</ecNumber>
    </submittedName>
</protein>
<dbReference type="Proteomes" id="UP000316770">
    <property type="component" value="Chromosome"/>
</dbReference>
<gene>
    <name evidence="2" type="primary">pglI</name>
    <name evidence="2" type="ORF">Mal33_25970</name>
</gene>
<dbReference type="EC" id="2.4.1.293" evidence="2"/>
<dbReference type="InterPro" id="IPR029044">
    <property type="entry name" value="Nucleotide-diphossugar_trans"/>
</dbReference>
<dbReference type="Pfam" id="PF00535">
    <property type="entry name" value="Glycos_transf_2"/>
    <property type="match status" value="1"/>
</dbReference>
<accession>A0A518IU35</accession>
<keyword evidence="2" id="KW-0328">Glycosyltransferase</keyword>
<dbReference type="GO" id="GO:0016757">
    <property type="term" value="F:glycosyltransferase activity"/>
    <property type="evidence" value="ECO:0007669"/>
    <property type="project" value="UniProtKB-KW"/>
</dbReference>
<sequence>MKISVAICTWNRSGLLRRTLQSIAEMEMGDPIEWELIVVDNNSSDDTADVIGSFALQLPIRYVHEPQQGLSLSRNRAIDTATGDYILWTDDDVLVSKQWLNAYRSAFEAAPDIAFFGGCIEPWFEPPGCPDWISETWEKCNPAFSPRMLGDAEVELTAERLPYGANFAVRTDVQQAHRYDPRWGRVGSGMMGGEEIAVLREIVRCGGRGRWVPGAPLRHIVPARRASEKFIRDYFVGQGMENVAAGRTVTGRMANGFDAMYSMLLYRIKRRFVEPDEWVSHMIRASISWGEFRAQRS</sequence>
<dbReference type="EMBL" id="CP036318">
    <property type="protein sequence ID" value="QDV56605.1"/>
    <property type="molecule type" value="Genomic_DNA"/>
</dbReference>
<evidence type="ECO:0000313" key="3">
    <source>
        <dbReference type="Proteomes" id="UP000316770"/>
    </source>
</evidence>
<dbReference type="CDD" id="cd00761">
    <property type="entry name" value="Glyco_tranf_GTA_type"/>
    <property type="match status" value="1"/>
</dbReference>
<evidence type="ECO:0000259" key="1">
    <source>
        <dbReference type="Pfam" id="PF00535"/>
    </source>
</evidence>
<evidence type="ECO:0000313" key="2">
    <source>
        <dbReference type="EMBL" id="QDV56605.1"/>
    </source>
</evidence>
<dbReference type="Gene3D" id="3.90.550.10">
    <property type="entry name" value="Spore Coat Polysaccharide Biosynthesis Protein SpsA, Chain A"/>
    <property type="match status" value="1"/>
</dbReference>
<keyword evidence="2" id="KW-0808">Transferase</keyword>
<keyword evidence="3" id="KW-1185">Reference proteome</keyword>
<dbReference type="AlphaFoldDB" id="A0A518IU35"/>
<feature type="domain" description="Glycosyltransferase 2-like" evidence="1">
    <location>
        <begin position="4"/>
        <end position="114"/>
    </location>
</feature>
<dbReference type="PANTHER" id="PTHR43685">
    <property type="entry name" value="GLYCOSYLTRANSFERASE"/>
    <property type="match status" value="1"/>
</dbReference>
<dbReference type="InterPro" id="IPR050834">
    <property type="entry name" value="Glycosyltransf_2"/>
</dbReference>
<dbReference type="RefSeq" id="WP_145285256.1">
    <property type="nucleotide sequence ID" value="NZ_CP036318.1"/>
</dbReference>
<dbReference type="InterPro" id="IPR001173">
    <property type="entry name" value="Glyco_trans_2-like"/>
</dbReference>
<organism evidence="2 3">
    <name type="scientific">Rosistilla oblonga</name>
    <dbReference type="NCBI Taxonomy" id="2527990"/>
    <lineage>
        <taxon>Bacteria</taxon>
        <taxon>Pseudomonadati</taxon>
        <taxon>Planctomycetota</taxon>
        <taxon>Planctomycetia</taxon>
        <taxon>Pirellulales</taxon>
        <taxon>Pirellulaceae</taxon>
        <taxon>Rosistilla</taxon>
    </lineage>
</organism>